<proteinExistence type="predicted"/>
<feature type="region of interest" description="Disordered" evidence="1">
    <location>
        <begin position="45"/>
        <end position="72"/>
    </location>
</feature>
<accession>A0A3N4I8X5</accession>
<evidence type="ECO:0000256" key="1">
    <source>
        <dbReference type="SAM" id="MobiDB-lite"/>
    </source>
</evidence>
<evidence type="ECO:0000313" key="3">
    <source>
        <dbReference type="EMBL" id="RPA82525.1"/>
    </source>
</evidence>
<name>A0A3N4I8X5_ASCIM</name>
<evidence type="ECO:0000313" key="4">
    <source>
        <dbReference type="Proteomes" id="UP000275078"/>
    </source>
</evidence>
<reference evidence="3 4" key="1">
    <citation type="journal article" date="2018" name="Nat. Ecol. Evol.">
        <title>Pezizomycetes genomes reveal the molecular basis of ectomycorrhizal truffle lifestyle.</title>
        <authorList>
            <person name="Murat C."/>
            <person name="Payen T."/>
            <person name="Noel B."/>
            <person name="Kuo A."/>
            <person name="Morin E."/>
            <person name="Chen J."/>
            <person name="Kohler A."/>
            <person name="Krizsan K."/>
            <person name="Balestrini R."/>
            <person name="Da Silva C."/>
            <person name="Montanini B."/>
            <person name="Hainaut M."/>
            <person name="Levati E."/>
            <person name="Barry K.W."/>
            <person name="Belfiori B."/>
            <person name="Cichocki N."/>
            <person name="Clum A."/>
            <person name="Dockter R.B."/>
            <person name="Fauchery L."/>
            <person name="Guy J."/>
            <person name="Iotti M."/>
            <person name="Le Tacon F."/>
            <person name="Lindquist E.A."/>
            <person name="Lipzen A."/>
            <person name="Malagnac F."/>
            <person name="Mello A."/>
            <person name="Molinier V."/>
            <person name="Miyauchi S."/>
            <person name="Poulain J."/>
            <person name="Riccioni C."/>
            <person name="Rubini A."/>
            <person name="Sitrit Y."/>
            <person name="Splivallo R."/>
            <person name="Traeger S."/>
            <person name="Wang M."/>
            <person name="Zifcakova L."/>
            <person name="Wipf D."/>
            <person name="Zambonelli A."/>
            <person name="Paolocci F."/>
            <person name="Nowrousian M."/>
            <person name="Ottonello S."/>
            <person name="Baldrian P."/>
            <person name="Spatafora J.W."/>
            <person name="Henrissat B."/>
            <person name="Nagy L.G."/>
            <person name="Aury J.M."/>
            <person name="Wincker P."/>
            <person name="Grigoriev I.V."/>
            <person name="Bonfante P."/>
            <person name="Martin F.M."/>
        </authorList>
    </citation>
    <scope>NUCLEOTIDE SEQUENCE [LARGE SCALE GENOMIC DNA]</scope>
    <source>
        <strain evidence="3 4">RN42</strain>
    </source>
</reference>
<keyword evidence="2" id="KW-0732">Signal</keyword>
<feature type="compositionally biased region" description="Low complexity" evidence="1">
    <location>
        <begin position="224"/>
        <end position="248"/>
    </location>
</feature>
<feature type="region of interest" description="Disordered" evidence="1">
    <location>
        <begin position="216"/>
        <end position="253"/>
    </location>
</feature>
<evidence type="ECO:0000256" key="2">
    <source>
        <dbReference type="SAM" id="SignalP"/>
    </source>
</evidence>
<dbReference type="EMBL" id="ML119671">
    <property type="protein sequence ID" value="RPA82525.1"/>
    <property type="molecule type" value="Genomic_DNA"/>
</dbReference>
<gene>
    <name evidence="3" type="ORF">BJ508DRAFT_89442</name>
</gene>
<feature type="compositionally biased region" description="Basic residues" evidence="1">
    <location>
        <begin position="51"/>
        <end position="60"/>
    </location>
</feature>
<keyword evidence="4" id="KW-1185">Reference proteome</keyword>
<feature type="chain" id="PRO_5018160440" evidence="2">
    <location>
        <begin position="17"/>
        <end position="449"/>
    </location>
</feature>
<organism evidence="3 4">
    <name type="scientific">Ascobolus immersus RN42</name>
    <dbReference type="NCBI Taxonomy" id="1160509"/>
    <lineage>
        <taxon>Eukaryota</taxon>
        <taxon>Fungi</taxon>
        <taxon>Dikarya</taxon>
        <taxon>Ascomycota</taxon>
        <taxon>Pezizomycotina</taxon>
        <taxon>Pezizomycetes</taxon>
        <taxon>Pezizales</taxon>
        <taxon>Ascobolaceae</taxon>
        <taxon>Ascobolus</taxon>
    </lineage>
</organism>
<protein>
    <submittedName>
        <fullName evidence="3">Uncharacterized protein</fullName>
    </submittedName>
</protein>
<dbReference type="AlphaFoldDB" id="A0A3N4I8X5"/>
<sequence length="449" mass="50861">MLFLHLLALTTGVCSAFPHIAPESQKATLAKRYVNLLTPEEQAFVLQPKQQKGRGRKKGKKPEPQISHAPPVFPLYPSTVTNPVTPDSFLLQYAQSAKVRPFWNFTETLWAPCERHRQPIPDPATCKPTCEDVHSHTSLYLFTGCDVEFARVCTFATFVLPDSECPDRVNSFKLRCPNSREDLDKAWYNDDRMIGQPFSNVTAAIEAGTLVLPSECASKPVEPPVSSTTTTTETETATEPTTEPDTATPLPPVDRRDFHLTTAIEAHQLSKRDYQYRRFLDGKSLYRYYNIEAPRQELPKWDEGGATQFHKRPWNCYIREEMVQSELIHLPVSTDLNNTDVTLVELCWYPEGTREEPEERCPGMISAASACPKTDEELIEAIVRDTASKRYLGRASNRRPLTREEAVELLEVAMRREEPPCNPVDPCCIDPSGKVVANRPCYPKVWSDF</sequence>
<dbReference type="Proteomes" id="UP000275078">
    <property type="component" value="Unassembled WGS sequence"/>
</dbReference>
<feature type="signal peptide" evidence="2">
    <location>
        <begin position="1"/>
        <end position="16"/>
    </location>
</feature>